<keyword evidence="2" id="KW-0732">Signal</keyword>
<reference evidence="4" key="1">
    <citation type="journal article" date="2023" name="Mol. Phylogenet. Evol.">
        <title>Genome-scale phylogeny and comparative genomics of the fungal order Sordariales.</title>
        <authorList>
            <person name="Hensen N."/>
            <person name="Bonometti L."/>
            <person name="Westerberg I."/>
            <person name="Brannstrom I.O."/>
            <person name="Guillou S."/>
            <person name="Cros-Aarteil S."/>
            <person name="Calhoun S."/>
            <person name="Haridas S."/>
            <person name="Kuo A."/>
            <person name="Mondo S."/>
            <person name="Pangilinan J."/>
            <person name="Riley R."/>
            <person name="LaButti K."/>
            <person name="Andreopoulos B."/>
            <person name="Lipzen A."/>
            <person name="Chen C."/>
            <person name="Yan M."/>
            <person name="Daum C."/>
            <person name="Ng V."/>
            <person name="Clum A."/>
            <person name="Steindorff A."/>
            <person name="Ohm R.A."/>
            <person name="Martin F."/>
            <person name="Silar P."/>
            <person name="Natvig D.O."/>
            <person name="Lalanne C."/>
            <person name="Gautier V."/>
            <person name="Ament-Velasquez S.L."/>
            <person name="Kruys A."/>
            <person name="Hutchinson M.I."/>
            <person name="Powell A.J."/>
            <person name="Barry K."/>
            <person name="Miller A.N."/>
            <person name="Grigoriev I.V."/>
            <person name="Debuchy R."/>
            <person name="Gladieux P."/>
            <person name="Hiltunen Thoren M."/>
            <person name="Johannesson H."/>
        </authorList>
    </citation>
    <scope>NUCLEOTIDE SEQUENCE</scope>
    <source>
        <strain evidence="4">CBS 232.78</strain>
    </source>
</reference>
<evidence type="ECO:0000256" key="2">
    <source>
        <dbReference type="SAM" id="SignalP"/>
    </source>
</evidence>
<feature type="domain" description="Amidase" evidence="3">
    <location>
        <begin position="105"/>
        <end position="389"/>
    </location>
</feature>
<sequence length="447" mass="48962">MQINKVSVLAVAVIGLASASPLPTTEITPRQQVGERSLGVLQCLPRFLQILNCLEDVPNCPEEAAETSIFECYVSKEICSAQGWRQRLRLPKWMPSVYTLTKYENVSGSSSGCAAGVAAGYAPLAIGTETDGSLVICSGRAALYTIKPTIGLVHQDGTVPISHNFDAAGPMTKSTYDLAVLLDILASRNASESFTAHLAGSWSDISVAVLDPDIWKFPEDWVKPVDGAEAQMVSVLGANPIYIEFGAAADRRQAREIREAYDKVQNKAKKFEIMLGGESTEGVVMIIPRQQTLICPGADLKQNLNAYLEDLDESEVRSLEDVIQFNVDHADVELPSHHPSQDNFLKAQDEATSAEKYERCLAHFREVTRDRWVERVLEAYGVDIILAPTDRFPLCGMPLSYLDYNDRPFGVSAIAGRNQDAMLVKVMSASEATFPPRQVPPQLVEEG</sequence>
<dbReference type="SUPFAM" id="SSF75304">
    <property type="entry name" value="Amidase signature (AS) enzymes"/>
    <property type="match status" value="1"/>
</dbReference>
<reference evidence="4" key="2">
    <citation type="submission" date="2023-06" db="EMBL/GenBank/DDBJ databases">
        <authorList>
            <consortium name="Lawrence Berkeley National Laboratory"/>
            <person name="Haridas S."/>
            <person name="Hensen N."/>
            <person name="Bonometti L."/>
            <person name="Westerberg I."/>
            <person name="Brannstrom I.O."/>
            <person name="Guillou S."/>
            <person name="Cros-Aarteil S."/>
            <person name="Calhoun S."/>
            <person name="Kuo A."/>
            <person name="Mondo S."/>
            <person name="Pangilinan J."/>
            <person name="Riley R."/>
            <person name="LaButti K."/>
            <person name="Andreopoulos B."/>
            <person name="Lipzen A."/>
            <person name="Chen C."/>
            <person name="Yanf M."/>
            <person name="Daum C."/>
            <person name="Ng V."/>
            <person name="Clum A."/>
            <person name="Steindorff A."/>
            <person name="Ohm R."/>
            <person name="Martin F."/>
            <person name="Silar P."/>
            <person name="Natvig D."/>
            <person name="Lalanne C."/>
            <person name="Gautier V."/>
            <person name="Ament-velasquez S.L."/>
            <person name="Kruys A."/>
            <person name="Hutchinson M.I."/>
            <person name="Powell A.J."/>
            <person name="Barry K."/>
            <person name="Miller A.N."/>
            <person name="Grigoriev I.V."/>
            <person name="Debuchy R."/>
            <person name="Gladieux P."/>
            <person name="Thoren M.H."/>
            <person name="Johannesson H."/>
        </authorList>
    </citation>
    <scope>NUCLEOTIDE SEQUENCE</scope>
    <source>
        <strain evidence="4">CBS 232.78</strain>
    </source>
</reference>
<proteinExistence type="predicted"/>
<evidence type="ECO:0000259" key="3">
    <source>
        <dbReference type="Pfam" id="PF01425"/>
    </source>
</evidence>
<dbReference type="InterPro" id="IPR036928">
    <property type="entry name" value="AS_sf"/>
</dbReference>
<dbReference type="InterPro" id="IPR023631">
    <property type="entry name" value="Amidase_dom"/>
</dbReference>
<accession>A0AAE0NUB0</accession>
<feature type="chain" id="PRO_5041939194" evidence="2">
    <location>
        <begin position="20"/>
        <end position="447"/>
    </location>
</feature>
<dbReference type="Gene3D" id="3.90.1300.10">
    <property type="entry name" value="Amidase signature (AS) domain"/>
    <property type="match status" value="1"/>
</dbReference>
<organism evidence="4 5">
    <name type="scientific">Podospora didyma</name>
    <dbReference type="NCBI Taxonomy" id="330526"/>
    <lineage>
        <taxon>Eukaryota</taxon>
        <taxon>Fungi</taxon>
        <taxon>Dikarya</taxon>
        <taxon>Ascomycota</taxon>
        <taxon>Pezizomycotina</taxon>
        <taxon>Sordariomycetes</taxon>
        <taxon>Sordariomycetidae</taxon>
        <taxon>Sordariales</taxon>
        <taxon>Podosporaceae</taxon>
        <taxon>Podospora</taxon>
    </lineage>
</organism>
<evidence type="ECO:0000313" key="5">
    <source>
        <dbReference type="Proteomes" id="UP001285441"/>
    </source>
</evidence>
<protein>
    <submittedName>
        <fullName evidence="4">Amidase signature domain-containing protein</fullName>
    </submittedName>
</protein>
<evidence type="ECO:0000256" key="1">
    <source>
        <dbReference type="SAM" id="Coils"/>
    </source>
</evidence>
<gene>
    <name evidence="4" type="ORF">B0H63DRAFT_448562</name>
</gene>
<dbReference type="PANTHER" id="PTHR42678:SF34">
    <property type="entry name" value="OS04G0183300 PROTEIN"/>
    <property type="match status" value="1"/>
</dbReference>
<keyword evidence="1" id="KW-0175">Coiled coil</keyword>
<dbReference type="Pfam" id="PF01425">
    <property type="entry name" value="Amidase"/>
    <property type="match status" value="1"/>
</dbReference>
<dbReference type="PANTHER" id="PTHR42678">
    <property type="entry name" value="AMIDASE"/>
    <property type="match status" value="1"/>
</dbReference>
<name>A0AAE0NUB0_9PEZI</name>
<dbReference type="Proteomes" id="UP001285441">
    <property type="component" value="Unassembled WGS sequence"/>
</dbReference>
<dbReference type="AlphaFoldDB" id="A0AAE0NUB0"/>
<dbReference type="EMBL" id="JAULSW010000003">
    <property type="protein sequence ID" value="KAK3387755.1"/>
    <property type="molecule type" value="Genomic_DNA"/>
</dbReference>
<keyword evidence="5" id="KW-1185">Reference proteome</keyword>
<feature type="coiled-coil region" evidence="1">
    <location>
        <begin position="247"/>
        <end position="317"/>
    </location>
</feature>
<evidence type="ECO:0000313" key="4">
    <source>
        <dbReference type="EMBL" id="KAK3387755.1"/>
    </source>
</evidence>
<comment type="caution">
    <text evidence="4">The sequence shown here is derived from an EMBL/GenBank/DDBJ whole genome shotgun (WGS) entry which is preliminary data.</text>
</comment>
<feature type="signal peptide" evidence="2">
    <location>
        <begin position="1"/>
        <end position="19"/>
    </location>
</feature>